<evidence type="ECO:0000313" key="3">
    <source>
        <dbReference type="EMBL" id="KPV54613.1"/>
    </source>
</evidence>
<keyword evidence="1" id="KW-0540">Nuclease</keyword>
<dbReference type="PATRIC" id="fig|186479.3.peg.6678"/>
<dbReference type="AlphaFoldDB" id="A0A0N8PT59"/>
<dbReference type="SUPFAM" id="SSF56281">
    <property type="entry name" value="Metallo-hydrolase/oxidoreductase"/>
    <property type="match status" value="1"/>
</dbReference>
<organism evidence="3 4">
    <name type="scientific">Kouleothrix aurantiaca</name>
    <dbReference type="NCBI Taxonomy" id="186479"/>
    <lineage>
        <taxon>Bacteria</taxon>
        <taxon>Bacillati</taxon>
        <taxon>Chloroflexota</taxon>
        <taxon>Chloroflexia</taxon>
        <taxon>Chloroflexales</taxon>
        <taxon>Roseiflexineae</taxon>
        <taxon>Roseiflexaceae</taxon>
        <taxon>Kouleothrix</taxon>
    </lineage>
</organism>
<keyword evidence="4" id="KW-1185">Reference proteome</keyword>
<name>A0A0N8PT59_9CHLR</name>
<dbReference type="GO" id="GO:0042781">
    <property type="term" value="F:3'-tRNA processing endoribonuclease activity"/>
    <property type="evidence" value="ECO:0007669"/>
    <property type="project" value="TreeGrafter"/>
</dbReference>
<dbReference type="InterPro" id="IPR036866">
    <property type="entry name" value="RibonucZ/Hydroxyglut_hydro"/>
</dbReference>
<proteinExistence type="predicted"/>
<gene>
    <name evidence="3" type="ORF">SE17_02705</name>
</gene>
<keyword evidence="1" id="KW-0255">Endonuclease</keyword>
<accession>A0A0N8PT59</accession>
<keyword evidence="1" id="KW-0378">Hydrolase</keyword>
<reference evidence="3 4" key="1">
    <citation type="submission" date="2015-09" db="EMBL/GenBank/DDBJ databases">
        <title>Draft genome sequence of Kouleothrix aurantiaca JCM 19913.</title>
        <authorList>
            <person name="Hemp J."/>
        </authorList>
    </citation>
    <scope>NUCLEOTIDE SEQUENCE [LARGE SCALE GENOMIC DNA]</scope>
    <source>
        <strain evidence="3 4">COM-B</strain>
    </source>
</reference>
<dbReference type="PANTHER" id="PTHR46018">
    <property type="entry name" value="ZINC PHOSPHODIESTERASE ELAC PROTEIN 1"/>
    <property type="match status" value="1"/>
</dbReference>
<dbReference type="EMBL" id="LJCR01000032">
    <property type="protein sequence ID" value="KPV54613.1"/>
    <property type="molecule type" value="Genomic_DNA"/>
</dbReference>
<comment type="caution">
    <text evidence="3">The sequence shown here is derived from an EMBL/GenBank/DDBJ whole genome shotgun (WGS) entry which is preliminary data.</text>
</comment>
<evidence type="ECO:0000313" key="4">
    <source>
        <dbReference type="Proteomes" id="UP000050509"/>
    </source>
</evidence>
<dbReference type="CDD" id="cd07715">
    <property type="entry name" value="TaR3-like_MBL-fold"/>
    <property type="match status" value="1"/>
</dbReference>
<dbReference type="InterPro" id="IPR001279">
    <property type="entry name" value="Metallo-B-lactamas"/>
</dbReference>
<dbReference type="PANTHER" id="PTHR46018:SF2">
    <property type="entry name" value="ZINC PHOSPHODIESTERASE ELAC PROTEIN 1"/>
    <property type="match status" value="1"/>
</dbReference>
<dbReference type="Gene3D" id="3.60.15.10">
    <property type="entry name" value="Ribonuclease Z/Hydroxyacylglutathione hydrolase-like"/>
    <property type="match status" value="1"/>
</dbReference>
<evidence type="ECO:0000259" key="2">
    <source>
        <dbReference type="Pfam" id="PF12706"/>
    </source>
</evidence>
<sequence>MPDDNLIIRFWGVRGSYPVPGPRTVRIGGNTACVEIQAGQHTLILDAGTGIINLGAELMRRSRAMGSPVTATILFSHMHNDHTQGFPFFDPAYVGASTLHILGPKVFESDLEETLSHAMLPPSFPVALEDLPSLKILRNVNETDIVLIGPRPADVQVLNIYHNEIDPSPDLVRVRTYHSYAHPKSGVNVYSISWRGKTVVYATDTEGYVQSDQRLVKFAKDADVLIHDAQYRIEDYTNPSKPKQGWGHSTPEMAMAVAQASNAKQLVLFHHEPTYADDTITAIEENARKTFPNTSAAYEGLEIVI</sequence>
<dbReference type="Proteomes" id="UP000050509">
    <property type="component" value="Unassembled WGS sequence"/>
</dbReference>
<dbReference type="Pfam" id="PF12706">
    <property type="entry name" value="Lactamase_B_2"/>
    <property type="match status" value="1"/>
</dbReference>
<protein>
    <submittedName>
        <fullName evidence="3">Beta-lactamase</fullName>
    </submittedName>
</protein>
<evidence type="ECO:0000256" key="1">
    <source>
        <dbReference type="ARBA" id="ARBA00022759"/>
    </source>
</evidence>
<feature type="domain" description="Metallo-beta-lactamase" evidence="2">
    <location>
        <begin position="42"/>
        <end position="271"/>
    </location>
</feature>